<evidence type="ECO:0000256" key="4">
    <source>
        <dbReference type="ARBA" id="ARBA00011233"/>
    </source>
</evidence>
<evidence type="ECO:0000256" key="6">
    <source>
        <dbReference type="ARBA" id="ARBA00013950"/>
    </source>
</evidence>
<dbReference type="InterPro" id="IPR023366">
    <property type="entry name" value="ATP_synth_asu-like_sf"/>
</dbReference>
<evidence type="ECO:0000256" key="8">
    <source>
        <dbReference type="ARBA" id="ARBA00022679"/>
    </source>
</evidence>
<reference evidence="14" key="1">
    <citation type="submission" date="2010-12" db="EMBL/GenBank/DDBJ databases">
        <title>The genome sequence of Filifactor alocis strain ATCC 35896.</title>
        <authorList>
            <consortium name="The Broad Institute Genome Sequencing Platform"/>
            <person name="Ward D."/>
            <person name="Earl A."/>
            <person name="Feldgarden M."/>
            <person name="Young S.K."/>
            <person name="Gargeya S."/>
            <person name="Zeng Q."/>
            <person name="Alvarado L."/>
            <person name="Berlin A."/>
            <person name="Bochicchio J."/>
            <person name="Chapman S.B."/>
            <person name="Chen Z."/>
            <person name="Freedman E."/>
            <person name="Gellesch M."/>
            <person name="Goldberg J."/>
            <person name="Griggs A."/>
            <person name="Gujja S."/>
            <person name="Heilman E."/>
            <person name="Heiman D."/>
            <person name="Howarth C."/>
            <person name="Mehta T."/>
            <person name="Neiman D."/>
            <person name="Pearson M."/>
            <person name="Roberts A."/>
            <person name="Saif S."/>
            <person name="Shea T."/>
            <person name="Shenoy N."/>
            <person name="Sisk P."/>
            <person name="Stolte C."/>
            <person name="Sykes S."/>
            <person name="White J."/>
            <person name="Yandava C."/>
            <person name="Izard J."/>
            <person name="Blanton J.M."/>
            <person name="Baranova O.V."/>
            <person name="Tanner A.C."/>
            <person name="Dewhirst F.E."/>
            <person name="Haas B."/>
            <person name="Nusbaum C."/>
            <person name="Birren B."/>
        </authorList>
    </citation>
    <scope>NUCLEOTIDE SEQUENCE [LARGE SCALE GENOMIC DNA]</scope>
    <source>
        <strain evidence="14">ATCC 35896 / D40 B5</strain>
    </source>
</reference>
<dbReference type="FunFam" id="2.40.30.20:FF:000004">
    <property type="entry name" value="Riboflavin synthase, alpha subunit"/>
    <property type="match status" value="1"/>
</dbReference>
<evidence type="ECO:0000256" key="2">
    <source>
        <dbReference type="ARBA" id="ARBA00002803"/>
    </source>
</evidence>
<keyword evidence="8 13" id="KW-0808">Transferase</keyword>
<evidence type="ECO:0000256" key="1">
    <source>
        <dbReference type="ARBA" id="ARBA00000968"/>
    </source>
</evidence>
<comment type="subunit">
    <text evidence="4">Homotrimer.</text>
</comment>
<dbReference type="NCBIfam" id="NF009566">
    <property type="entry name" value="PRK13020.1"/>
    <property type="match status" value="1"/>
</dbReference>
<keyword evidence="7" id="KW-0686">Riboflavin biosynthesis</keyword>
<feature type="domain" description="Lumazine-binding" evidence="12">
    <location>
        <begin position="1"/>
        <end position="96"/>
    </location>
</feature>
<dbReference type="PIRSF" id="PIRSF000498">
    <property type="entry name" value="Riboflavin_syn_A"/>
    <property type="match status" value="1"/>
</dbReference>
<feature type="repeat" description="Lumazine-binding" evidence="11">
    <location>
        <begin position="1"/>
        <end position="96"/>
    </location>
</feature>
<evidence type="ECO:0000256" key="9">
    <source>
        <dbReference type="ARBA" id="ARBA00022737"/>
    </source>
</evidence>
<dbReference type="Proteomes" id="UP000007468">
    <property type="component" value="Chromosome"/>
</dbReference>
<dbReference type="RefSeq" id="WP_014262873.1">
    <property type="nucleotide sequence ID" value="NC_016630.1"/>
</dbReference>
<dbReference type="FunFam" id="2.40.30.20:FF:000003">
    <property type="entry name" value="Riboflavin synthase, alpha subunit"/>
    <property type="match status" value="1"/>
</dbReference>
<feature type="repeat" description="Lumazine-binding" evidence="11">
    <location>
        <begin position="97"/>
        <end position="193"/>
    </location>
</feature>
<dbReference type="InterPro" id="IPR026017">
    <property type="entry name" value="Lumazine-bd_dom"/>
</dbReference>
<dbReference type="NCBIfam" id="NF006767">
    <property type="entry name" value="PRK09289.1"/>
    <property type="match status" value="1"/>
</dbReference>
<dbReference type="PANTHER" id="PTHR21098:SF12">
    <property type="entry name" value="RIBOFLAVIN SYNTHASE"/>
    <property type="match status" value="1"/>
</dbReference>
<evidence type="ECO:0000313" key="13">
    <source>
        <dbReference type="EMBL" id="EFE28958.1"/>
    </source>
</evidence>
<evidence type="ECO:0000256" key="10">
    <source>
        <dbReference type="NCBIfam" id="TIGR00187"/>
    </source>
</evidence>
<dbReference type="Pfam" id="PF00677">
    <property type="entry name" value="Lum_binding"/>
    <property type="match status" value="2"/>
</dbReference>
<evidence type="ECO:0000259" key="12">
    <source>
        <dbReference type="PROSITE" id="PS51177"/>
    </source>
</evidence>
<evidence type="ECO:0000313" key="14">
    <source>
        <dbReference type="Proteomes" id="UP000007468"/>
    </source>
</evidence>
<dbReference type="AlphaFoldDB" id="D6GQA5"/>
<sequence>MFTGIVEEIGTISNLKRGVHSATLTIKAKKILEDIHIGDSICVNGVCLTATSYTPTTFCADIMHETLNRSSFQTLSIGDSVNLERAMSANGRFGGHFVSGHIDCIGRISSVQKDDNAVVYAVEPSKNISRFIVEKGSIAIDGISLTVTKVTDSTLSISAIPHTIRETVLSQKRIGDMVNLEVDVIGKFVEKLLYPDRHQASSEQSSSITLSFLWENGF</sequence>
<gene>
    <name evidence="13" type="primary">ribE</name>
    <name evidence="13" type="ordered locus">HMPREF0389_00880</name>
</gene>
<accession>D6GQA5</accession>
<dbReference type="SUPFAM" id="SSF63380">
    <property type="entry name" value="Riboflavin synthase domain-like"/>
    <property type="match status" value="2"/>
</dbReference>
<proteinExistence type="predicted"/>
<dbReference type="KEGG" id="faa:HMPREF0389_00880"/>
<evidence type="ECO:0000256" key="3">
    <source>
        <dbReference type="ARBA" id="ARBA00004887"/>
    </source>
</evidence>
<dbReference type="Gene3D" id="2.40.30.20">
    <property type="match status" value="2"/>
</dbReference>
<dbReference type="CDD" id="cd00402">
    <property type="entry name" value="Riboflavin_synthase_like"/>
    <property type="match status" value="1"/>
</dbReference>
<evidence type="ECO:0000256" key="5">
    <source>
        <dbReference type="ARBA" id="ARBA00012827"/>
    </source>
</evidence>
<comment type="function">
    <text evidence="2">Catalyzes the dismutation of two molecules of 6,7-dimethyl-8-ribityllumazine, resulting in the formation of riboflavin and 5-amino-6-(D-ribitylamino)uracil.</text>
</comment>
<dbReference type="PANTHER" id="PTHR21098">
    <property type="entry name" value="RIBOFLAVIN SYNTHASE ALPHA CHAIN"/>
    <property type="match status" value="1"/>
</dbReference>
<dbReference type="eggNOG" id="COG0307">
    <property type="taxonomic scope" value="Bacteria"/>
</dbReference>
<dbReference type="EC" id="2.5.1.9" evidence="5 10"/>
<evidence type="ECO:0000256" key="7">
    <source>
        <dbReference type="ARBA" id="ARBA00022619"/>
    </source>
</evidence>
<organism evidence="13 14">
    <name type="scientific">Filifactor alocis (strain ATCC 35896 / CCUG 47790 / D40 B5)</name>
    <name type="common">Fusobacterium alocis</name>
    <dbReference type="NCBI Taxonomy" id="546269"/>
    <lineage>
        <taxon>Bacteria</taxon>
        <taxon>Bacillati</taxon>
        <taxon>Bacillota</taxon>
        <taxon>Clostridia</taxon>
        <taxon>Peptostreptococcales</taxon>
        <taxon>Filifactoraceae</taxon>
        <taxon>Filifactor</taxon>
    </lineage>
</organism>
<dbReference type="PROSITE" id="PS51177">
    <property type="entry name" value="LUMAZINE_BIND"/>
    <property type="match status" value="2"/>
</dbReference>
<dbReference type="OrthoDB" id="9788537at2"/>
<dbReference type="EMBL" id="CP002390">
    <property type="protein sequence ID" value="EFE28958.1"/>
    <property type="molecule type" value="Genomic_DNA"/>
</dbReference>
<comment type="catalytic activity">
    <reaction evidence="1">
        <text>2 6,7-dimethyl-8-(1-D-ribityl)lumazine + H(+) = 5-amino-6-(D-ribitylamino)uracil + riboflavin</text>
        <dbReference type="Rhea" id="RHEA:20772"/>
        <dbReference type="ChEBI" id="CHEBI:15378"/>
        <dbReference type="ChEBI" id="CHEBI:15934"/>
        <dbReference type="ChEBI" id="CHEBI:57986"/>
        <dbReference type="ChEBI" id="CHEBI:58201"/>
        <dbReference type="EC" id="2.5.1.9"/>
    </reaction>
</comment>
<comment type="pathway">
    <text evidence="3">Cofactor biosynthesis; riboflavin biosynthesis; riboflavin from 2-hydroxy-3-oxobutyl phosphate and 5-amino-6-(D-ribitylamino)uracil: step 2/2.</text>
</comment>
<evidence type="ECO:0000256" key="11">
    <source>
        <dbReference type="PROSITE-ProRule" id="PRU00524"/>
    </source>
</evidence>
<dbReference type="InterPro" id="IPR017938">
    <property type="entry name" value="Riboflavin_synthase-like_b-brl"/>
</dbReference>
<dbReference type="PATRIC" id="fig|546269.5.peg.1377"/>
<keyword evidence="9" id="KW-0677">Repeat</keyword>
<name>D6GQA5_FILAD</name>
<dbReference type="GO" id="GO:0004746">
    <property type="term" value="F:riboflavin synthase activity"/>
    <property type="evidence" value="ECO:0007669"/>
    <property type="project" value="UniProtKB-UniRule"/>
</dbReference>
<dbReference type="STRING" id="546269.HMPREF0389_00880"/>
<dbReference type="GO" id="GO:0009231">
    <property type="term" value="P:riboflavin biosynthetic process"/>
    <property type="evidence" value="ECO:0007669"/>
    <property type="project" value="UniProtKB-KW"/>
</dbReference>
<protein>
    <recommendedName>
        <fullName evidence="6 10">Riboflavin synthase</fullName>
        <ecNumber evidence="5 10">2.5.1.9</ecNumber>
    </recommendedName>
</protein>
<keyword evidence="14" id="KW-1185">Reference proteome</keyword>
<feature type="domain" description="Lumazine-binding" evidence="12">
    <location>
        <begin position="97"/>
        <end position="193"/>
    </location>
</feature>
<dbReference type="NCBIfam" id="TIGR00187">
    <property type="entry name" value="ribE"/>
    <property type="match status" value="1"/>
</dbReference>
<dbReference type="InterPro" id="IPR001783">
    <property type="entry name" value="Lumazine-bd"/>
</dbReference>